<gene>
    <name evidence="1" type="ORF">KMZ68_17120</name>
</gene>
<reference evidence="1" key="1">
    <citation type="submission" date="2021-06" db="EMBL/GenBank/DDBJ databases">
        <title>Bradyrhizobium sp. S2-11-2 Genome sequencing.</title>
        <authorList>
            <person name="Jin L."/>
        </authorList>
    </citation>
    <scope>NUCLEOTIDE SEQUENCE</scope>
    <source>
        <strain evidence="1">S2-11-2</strain>
    </source>
</reference>
<dbReference type="EMBL" id="CP076135">
    <property type="protein sequence ID" value="QWG16710.1"/>
    <property type="molecule type" value="Genomic_DNA"/>
</dbReference>
<organism evidence="1 2">
    <name type="scientific">Bradyrhizobium sediminis</name>
    <dbReference type="NCBI Taxonomy" id="2840469"/>
    <lineage>
        <taxon>Bacteria</taxon>
        <taxon>Pseudomonadati</taxon>
        <taxon>Pseudomonadota</taxon>
        <taxon>Alphaproteobacteria</taxon>
        <taxon>Hyphomicrobiales</taxon>
        <taxon>Nitrobacteraceae</taxon>
        <taxon>Bradyrhizobium</taxon>
    </lineage>
</organism>
<dbReference type="Proteomes" id="UP000680805">
    <property type="component" value="Chromosome"/>
</dbReference>
<dbReference type="RefSeq" id="WP_215612390.1">
    <property type="nucleotide sequence ID" value="NZ_CP076135.1"/>
</dbReference>
<dbReference type="SUPFAM" id="SSF56281">
    <property type="entry name" value="Metallo-hydrolase/oxidoreductase"/>
    <property type="match status" value="1"/>
</dbReference>
<name>A0A975RQN5_9BRAD</name>
<dbReference type="InterPro" id="IPR036866">
    <property type="entry name" value="RibonucZ/Hydroxyglut_hydro"/>
</dbReference>
<dbReference type="InterPro" id="IPR052159">
    <property type="entry name" value="Competence_DNA_uptake"/>
</dbReference>
<sequence length="429" mass="47281">MAGTAPKSLKIRTYHVGFGDCFLLSFAYASGPERHVLIDYGSTGLPPKTPKTRMMDIAEDIRKRTGGKLHAVVATHRHKDHISGFETKKNGKGTGDVIRALKPDLVVQPWTEDPDLGPNATGPAAAAGGHKHVANLSSMQSVAALTMLQTRSTRYFDKELRDQFYFLGESNINNPGAVKNLMSMGKKSEYVFAGKKTSLETVLPGVQVDVLGPPTVKQTATIKKQRARDPNEFWQLQARAMNAAGGTQAGGKVLFPKHVRTRGPRFPVEARWLIYHARTIRGDNLLQIVRMLDKAMNNTSVILLLRVGKVSLLFPGDAQIENWQFALDNKDNRKLLAGVDVYKVGHHGSLNATPKTLWAGFKKKSKDTGDKSRLRTLMSTMEHKHGSEESHTEVPRTTLVSALKTQSDLFSTQQLTGGSFFHETLVTFS</sequence>
<dbReference type="KEGG" id="bsei:KMZ68_17120"/>
<accession>A0A975RQN5</accession>
<dbReference type="PANTHER" id="PTHR30619">
    <property type="entry name" value="DNA INTERNALIZATION/COMPETENCE PROTEIN COMEC/REC2"/>
    <property type="match status" value="1"/>
</dbReference>
<protein>
    <recommendedName>
        <fullName evidence="3">Metallo-beta-lactamase domain-containing protein</fullName>
    </recommendedName>
</protein>
<proteinExistence type="predicted"/>
<evidence type="ECO:0000313" key="2">
    <source>
        <dbReference type="Proteomes" id="UP000680805"/>
    </source>
</evidence>
<dbReference type="AlphaFoldDB" id="A0A975RQN5"/>
<dbReference type="PANTHER" id="PTHR30619:SF1">
    <property type="entry name" value="RECOMBINATION PROTEIN 2"/>
    <property type="match status" value="1"/>
</dbReference>
<dbReference type="Gene3D" id="3.60.15.10">
    <property type="entry name" value="Ribonuclease Z/Hydroxyacylglutathione hydrolase-like"/>
    <property type="match status" value="1"/>
</dbReference>
<evidence type="ECO:0000313" key="1">
    <source>
        <dbReference type="EMBL" id="QWG16710.1"/>
    </source>
</evidence>
<evidence type="ECO:0008006" key="3">
    <source>
        <dbReference type="Google" id="ProtNLM"/>
    </source>
</evidence>